<reference evidence="8 9" key="1">
    <citation type="submission" date="2016-10" db="EMBL/GenBank/DDBJ databases">
        <authorList>
            <person name="de Groot N.N."/>
        </authorList>
    </citation>
    <scope>NUCLEOTIDE SEQUENCE [LARGE SCALE GENOMIC DNA]</scope>
    <source>
        <strain evidence="8 9">R5</strain>
    </source>
</reference>
<keyword evidence="3 6" id="KW-0812">Transmembrane</keyword>
<feature type="domain" description="Polysaccharide chain length determinant N-terminal" evidence="7">
    <location>
        <begin position="12"/>
        <end position="56"/>
    </location>
</feature>
<evidence type="ECO:0000313" key="9">
    <source>
        <dbReference type="Proteomes" id="UP000199245"/>
    </source>
</evidence>
<dbReference type="Pfam" id="PF02706">
    <property type="entry name" value="Wzz"/>
    <property type="match status" value="1"/>
</dbReference>
<comment type="subcellular location">
    <subcellularLocation>
        <location evidence="1">Cell membrane</location>
        <topology evidence="1">Multi-pass membrane protein</topology>
    </subcellularLocation>
</comment>
<protein>
    <submittedName>
        <fullName evidence="8">LPS O-antigen chain length determinant protein, WzzB/FepE family</fullName>
    </submittedName>
</protein>
<evidence type="ECO:0000256" key="1">
    <source>
        <dbReference type="ARBA" id="ARBA00004651"/>
    </source>
</evidence>
<proteinExistence type="predicted"/>
<dbReference type="InterPro" id="IPR003856">
    <property type="entry name" value="LPS_length_determ_N"/>
</dbReference>
<name>A0A1G7M9R0_9BRAD</name>
<feature type="transmembrane region" description="Helical" evidence="6">
    <location>
        <begin position="20"/>
        <end position="40"/>
    </location>
</feature>
<dbReference type="SUPFAM" id="SSF160355">
    <property type="entry name" value="Bacterial polysaccharide co-polymerase-like"/>
    <property type="match status" value="1"/>
</dbReference>
<dbReference type="Gene3D" id="3.30.1890.10">
    <property type="entry name" value="FepE-like"/>
    <property type="match status" value="1"/>
</dbReference>
<dbReference type="RefSeq" id="WP_143029792.1">
    <property type="nucleotide sequence ID" value="NZ_FMZW01000062.1"/>
</dbReference>
<evidence type="ECO:0000313" key="8">
    <source>
        <dbReference type="EMBL" id="SDF58492.1"/>
    </source>
</evidence>
<dbReference type="EMBL" id="FMZW01000062">
    <property type="protein sequence ID" value="SDF58492.1"/>
    <property type="molecule type" value="Genomic_DNA"/>
</dbReference>
<keyword evidence="5 6" id="KW-0472">Membrane</keyword>
<evidence type="ECO:0000256" key="4">
    <source>
        <dbReference type="ARBA" id="ARBA00022989"/>
    </source>
</evidence>
<sequence length="334" mass="36894">MHLTTMRTTDWLSLVWKNKYVVLPCAIITLIIGVSLASLLPKTYESNALIRVNTMDAFAPFAVLIPDASFGTSSNMELRAQRTFVNLARDNSAWRTYVLSHRQLFGRIDLNDANKLRDIITKDIVIVPSLNTQDPTDTSIQIRFRYKGETSGPEILNGYVNSTIAATKQTILAEGRSILIAAKTKSELELARLRQSRDLAANQQMLEYRNAFDAAKDAGIEKPLAVSSTASVSVINGQMPLYLNGTTVLDAELKGLSKRIGNDLAIPGYADIMASITDYESKLKLLDNALADPMRVTQSAYEYPSIFPPMLPIALISFLIGGVLAVLWSYQRSK</sequence>
<dbReference type="Proteomes" id="UP000199245">
    <property type="component" value="Unassembled WGS sequence"/>
</dbReference>
<organism evidence="8 9">
    <name type="scientific">Bradyrhizobium brasilense</name>
    <dbReference type="NCBI Taxonomy" id="1419277"/>
    <lineage>
        <taxon>Bacteria</taxon>
        <taxon>Pseudomonadati</taxon>
        <taxon>Pseudomonadota</taxon>
        <taxon>Alphaproteobacteria</taxon>
        <taxon>Hyphomicrobiales</taxon>
        <taxon>Nitrobacteraceae</taxon>
        <taxon>Bradyrhizobium</taxon>
    </lineage>
</organism>
<dbReference type="GO" id="GO:0005886">
    <property type="term" value="C:plasma membrane"/>
    <property type="evidence" value="ECO:0007669"/>
    <property type="project" value="UniProtKB-SubCell"/>
</dbReference>
<evidence type="ECO:0000256" key="2">
    <source>
        <dbReference type="ARBA" id="ARBA00022475"/>
    </source>
</evidence>
<keyword evidence="2" id="KW-1003">Cell membrane</keyword>
<evidence type="ECO:0000259" key="7">
    <source>
        <dbReference type="Pfam" id="PF02706"/>
    </source>
</evidence>
<evidence type="ECO:0000256" key="6">
    <source>
        <dbReference type="SAM" id="Phobius"/>
    </source>
</evidence>
<feature type="transmembrane region" description="Helical" evidence="6">
    <location>
        <begin position="310"/>
        <end position="330"/>
    </location>
</feature>
<gene>
    <name evidence="8" type="ORF">SAMN05216337_106212</name>
</gene>
<evidence type="ECO:0000256" key="3">
    <source>
        <dbReference type="ARBA" id="ARBA00022692"/>
    </source>
</evidence>
<keyword evidence="4 6" id="KW-1133">Transmembrane helix</keyword>
<evidence type="ECO:0000256" key="5">
    <source>
        <dbReference type="ARBA" id="ARBA00023136"/>
    </source>
</evidence>
<accession>A0A1G7M9R0</accession>
<dbReference type="AlphaFoldDB" id="A0A1G7M9R0"/>